<reference evidence="2" key="2">
    <citation type="submission" date="2020-08" db="EMBL/GenBank/DDBJ databases">
        <authorList>
            <person name="Chen M."/>
            <person name="Teng W."/>
            <person name="Zhao L."/>
            <person name="Hu C."/>
            <person name="Zhou Y."/>
            <person name="Han B."/>
            <person name="Song L."/>
            <person name="Shu W."/>
        </authorList>
    </citation>
    <scope>NUCLEOTIDE SEQUENCE</scope>
    <source>
        <strain evidence="2">FACHB-1277</strain>
    </source>
</reference>
<organism evidence="2 3">
    <name type="scientific">Pseudanabaena cinerea FACHB-1277</name>
    <dbReference type="NCBI Taxonomy" id="2949581"/>
    <lineage>
        <taxon>Bacteria</taxon>
        <taxon>Bacillati</taxon>
        <taxon>Cyanobacteriota</taxon>
        <taxon>Cyanophyceae</taxon>
        <taxon>Pseudanabaenales</taxon>
        <taxon>Pseudanabaenaceae</taxon>
        <taxon>Pseudanabaena</taxon>
        <taxon>Pseudanabaena cinerea</taxon>
    </lineage>
</organism>
<dbReference type="Pfam" id="PF00805">
    <property type="entry name" value="Pentapeptide"/>
    <property type="match status" value="1"/>
</dbReference>
<keyword evidence="1" id="KW-0812">Transmembrane</keyword>
<reference evidence="2" key="1">
    <citation type="journal article" date="2015" name="ISME J.">
        <title>Draft Genome Sequence of Streptomyces incarnatus NRRL8089, which Produces the Nucleoside Antibiotic Sinefungin.</title>
        <authorList>
            <person name="Oshima K."/>
            <person name="Hattori M."/>
            <person name="Shimizu H."/>
            <person name="Fukuda K."/>
            <person name="Nemoto M."/>
            <person name="Inagaki K."/>
            <person name="Tamura T."/>
        </authorList>
    </citation>
    <scope>NUCLEOTIDE SEQUENCE</scope>
    <source>
        <strain evidence="2">FACHB-1277</strain>
    </source>
</reference>
<dbReference type="Gene3D" id="2.160.20.80">
    <property type="entry name" value="E3 ubiquitin-protein ligase SopA"/>
    <property type="match status" value="1"/>
</dbReference>
<feature type="transmembrane region" description="Helical" evidence="1">
    <location>
        <begin position="102"/>
        <end position="120"/>
    </location>
</feature>
<evidence type="ECO:0000256" key="1">
    <source>
        <dbReference type="SAM" id="Phobius"/>
    </source>
</evidence>
<gene>
    <name evidence="2" type="ORF">H6F44_01615</name>
</gene>
<dbReference type="EMBL" id="JACJPY010000003">
    <property type="protein sequence ID" value="MBD2148828.1"/>
    <property type="molecule type" value="Genomic_DNA"/>
</dbReference>
<dbReference type="PANTHER" id="PTHR47200">
    <property type="entry name" value="THYLAKOID LUMENAL 15 KDA PROTEIN 1, CHLOROPLASTIC"/>
    <property type="match status" value="1"/>
</dbReference>
<dbReference type="Proteomes" id="UP000631421">
    <property type="component" value="Unassembled WGS sequence"/>
</dbReference>
<evidence type="ECO:0000313" key="3">
    <source>
        <dbReference type="Proteomes" id="UP000631421"/>
    </source>
</evidence>
<name>A0A926UQD5_9CYAN</name>
<dbReference type="InterPro" id="IPR001646">
    <property type="entry name" value="5peptide_repeat"/>
</dbReference>
<feature type="transmembrane region" description="Helical" evidence="1">
    <location>
        <begin position="33"/>
        <end position="53"/>
    </location>
</feature>
<feature type="transmembrane region" description="Helical" evidence="1">
    <location>
        <begin position="9"/>
        <end position="27"/>
    </location>
</feature>
<dbReference type="AlphaFoldDB" id="A0A926UQD5"/>
<comment type="caution">
    <text evidence="2">The sequence shown here is derived from an EMBL/GenBank/DDBJ whole genome shotgun (WGS) entry which is preliminary data.</text>
</comment>
<proteinExistence type="predicted"/>
<feature type="transmembrane region" description="Helical" evidence="1">
    <location>
        <begin position="65"/>
        <end position="82"/>
    </location>
</feature>
<dbReference type="PANTHER" id="PTHR47200:SF2">
    <property type="entry name" value="THYLAKOID LUMENAL 15 KDA PROTEIN 1, CHLOROPLASTIC"/>
    <property type="match status" value="1"/>
</dbReference>
<dbReference type="RefSeq" id="WP_190349169.1">
    <property type="nucleotide sequence ID" value="NZ_JACJPY010000003.1"/>
</dbReference>
<dbReference type="InterPro" id="IPR044213">
    <property type="entry name" value="At2g44920-like"/>
</dbReference>
<protein>
    <submittedName>
        <fullName evidence="2">Pentapeptide repeat-containing protein</fullName>
    </submittedName>
</protein>
<keyword evidence="1" id="KW-0472">Membrane</keyword>
<keyword evidence="3" id="KW-1185">Reference proteome</keyword>
<evidence type="ECO:0000313" key="2">
    <source>
        <dbReference type="EMBL" id="MBD2148828.1"/>
    </source>
</evidence>
<keyword evidence="1" id="KW-1133">Transmembrane helix</keyword>
<dbReference type="SUPFAM" id="SSF141571">
    <property type="entry name" value="Pentapeptide repeat-like"/>
    <property type="match status" value="1"/>
</dbReference>
<accession>A0A926UQD5</accession>
<sequence length="364" mass="39482">MQNARPKAFFLIIAIAATISAIAGLFLEQQQVVYVSLAVVSVIVLPILLPPIFRGIANSPLGRNWDVSLASMLAAIAILIALHLTGFDGEFSRWFDSLKWDALGAVGQILIAILAVWVAWRQNEISEELTGQQNVITQQQTIDTYFQGISDLVLDPQGQLEDWPLERAIAQARTAAILGGCDADGRAKIVRFLSSANLLTPLKRDGLLGRPILDGTGGYVVDLANGVRVVNLGTMLAGRDMVKSDLRNTDLSGANLIKTNFSSCDLTGANLMGTVLVKANLRDTDLNRVKLFYGKLETATPRDRSHVPNFETGEFTGAVVEDADFSKAVDLSEENRQYLCAWSGKKSRKTVPGGCDDIPNKLGR</sequence>